<evidence type="ECO:0000256" key="2">
    <source>
        <dbReference type="ARBA" id="ARBA00022723"/>
    </source>
</evidence>
<feature type="domain" description="Phosphatidylinositol-specific phospholipase C X" evidence="6">
    <location>
        <begin position="137"/>
        <end position="293"/>
    </location>
</feature>
<dbReference type="InterPro" id="IPR017946">
    <property type="entry name" value="PLC-like_Pdiesterase_TIM-brl"/>
</dbReference>
<evidence type="ECO:0000313" key="7">
    <source>
        <dbReference type="Proteomes" id="UP000694867"/>
    </source>
</evidence>
<protein>
    <submittedName>
        <fullName evidence="8">Uncharacterized protein LOC100897356</fullName>
    </submittedName>
</protein>
<keyword evidence="3" id="KW-0460">Magnesium</keyword>
<dbReference type="InterPro" id="IPR000909">
    <property type="entry name" value="PLipase_C_PInositol-sp_X_dom"/>
</dbReference>
<dbReference type="Proteomes" id="UP000694867">
    <property type="component" value="Unplaced"/>
</dbReference>
<dbReference type="SMART" id="SM00148">
    <property type="entry name" value="PLCXc"/>
    <property type="match status" value="1"/>
</dbReference>
<sequence length="411" mass="47798">MPTDAWGRPSLSVVISAGQPRDKNSRVREVAVVVHGLTDSEKRDGILFVYEDMRRTKELARLPLRESIAEENLGSIKVPTGLKFDPTWWRPDSFPTGNITYYSNIRVLNRVVVEGCLRVQPRWMEELLPEIRRLALFDMAIPSTHQSGAYKIFKGQNIVNRYRDCQEEDVFTQLLYGIRALDLRPAATKNASSAYEGFDYWIYHHRFPTKNSVKSILEDVRSFLDLFPNEVVFVDFHEFPSGFKNSSSFRGLEKLVVEVLGHHIYTKDRTYPAFATLENVVQGGKRAIVTFERNDDLKDRYYSGIRHIWGNTDKLDKLKRIITDRQIQWKHQRWFFNAMAQTTAQGAWSVISDKYRGGVRGIAHRDNFDISTWFRHDRDARTYSNFIAVDYFLSTDIVDLCKDINLERAHT</sequence>
<dbReference type="InterPro" id="IPR051057">
    <property type="entry name" value="PI-PLC_domain"/>
</dbReference>
<dbReference type="PANTHER" id="PTHR13593:SF103">
    <property type="entry name" value="RE10370P"/>
    <property type="match status" value="1"/>
</dbReference>
<keyword evidence="4" id="KW-1015">Disulfide bond</keyword>
<evidence type="ECO:0000256" key="1">
    <source>
        <dbReference type="ARBA" id="ARBA00000110"/>
    </source>
</evidence>
<evidence type="ECO:0000256" key="3">
    <source>
        <dbReference type="ARBA" id="ARBA00022842"/>
    </source>
</evidence>
<evidence type="ECO:0000313" key="8">
    <source>
        <dbReference type="RefSeq" id="XP_018496531.1"/>
    </source>
</evidence>
<dbReference type="PANTHER" id="PTHR13593">
    <property type="match status" value="1"/>
</dbReference>
<accession>A0AAJ7L5L8</accession>
<keyword evidence="2" id="KW-0479">Metal-binding</keyword>
<dbReference type="PROSITE" id="PS50007">
    <property type="entry name" value="PIPLC_X_DOMAIN"/>
    <property type="match status" value="1"/>
</dbReference>
<evidence type="ECO:0000256" key="4">
    <source>
        <dbReference type="ARBA" id="ARBA00023157"/>
    </source>
</evidence>
<dbReference type="Gene3D" id="3.20.20.190">
    <property type="entry name" value="Phosphatidylinositol (PI) phosphodiesterase"/>
    <property type="match status" value="1"/>
</dbReference>
<dbReference type="GO" id="GO:0006629">
    <property type="term" value="P:lipid metabolic process"/>
    <property type="evidence" value="ECO:0007669"/>
    <property type="project" value="InterPro"/>
</dbReference>
<reference evidence="8" key="1">
    <citation type="submission" date="2025-08" db="UniProtKB">
        <authorList>
            <consortium name="RefSeq"/>
        </authorList>
    </citation>
    <scope>IDENTIFICATION</scope>
</reference>
<keyword evidence="7" id="KW-1185">Reference proteome</keyword>
<gene>
    <name evidence="8" type="primary">LOC100897356</name>
</gene>
<organism evidence="7 8">
    <name type="scientific">Galendromus occidentalis</name>
    <name type="common">western predatory mite</name>
    <dbReference type="NCBI Taxonomy" id="34638"/>
    <lineage>
        <taxon>Eukaryota</taxon>
        <taxon>Metazoa</taxon>
        <taxon>Ecdysozoa</taxon>
        <taxon>Arthropoda</taxon>
        <taxon>Chelicerata</taxon>
        <taxon>Arachnida</taxon>
        <taxon>Acari</taxon>
        <taxon>Parasitiformes</taxon>
        <taxon>Mesostigmata</taxon>
        <taxon>Gamasina</taxon>
        <taxon>Phytoseioidea</taxon>
        <taxon>Phytoseiidae</taxon>
        <taxon>Typhlodrominae</taxon>
        <taxon>Galendromus</taxon>
    </lineage>
</organism>
<evidence type="ECO:0000259" key="6">
    <source>
        <dbReference type="SMART" id="SM00148"/>
    </source>
</evidence>
<dbReference type="SUPFAM" id="SSF51695">
    <property type="entry name" value="PLC-like phosphodiesterases"/>
    <property type="match status" value="1"/>
</dbReference>
<keyword evidence="5" id="KW-0456">Lyase</keyword>
<dbReference type="GO" id="GO:0016829">
    <property type="term" value="F:lyase activity"/>
    <property type="evidence" value="ECO:0007669"/>
    <property type="project" value="UniProtKB-KW"/>
</dbReference>
<dbReference type="AlphaFoldDB" id="A0AAJ7L5L8"/>
<evidence type="ECO:0000256" key="5">
    <source>
        <dbReference type="ARBA" id="ARBA00023239"/>
    </source>
</evidence>
<dbReference type="GO" id="GO:0046872">
    <property type="term" value="F:metal ion binding"/>
    <property type="evidence" value="ECO:0007669"/>
    <property type="project" value="UniProtKB-KW"/>
</dbReference>
<name>A0AAJ7L5L8_9ACAR</name>
<dbReference type="GO" id="GO:0008081">
    <property type="term" value="F:phosphoric diester hydrolase activity"/>
    <property type="evidence" value="ECO:0007669"/>
    <property type="project" value="InterPro"/>
</dbReference>
<comment type="catalytic activity">
    <reaction evidence="1">
        <text>an N-(acyl)-sphingosylphosphoethanolamine = an N-(acyl)-sphingosyl-1,3-cyclic phosphate + ethanolamine</text>
        <dbReference type="Rhea" id="RHEA:60648"/>
        <dbReference type="ChEBI" id="CHEBI:57603"/>
        <dbReference type="ChEBI" id="CHEBI:143891"/>
        <dbReference type="ChEBI" id="CHEBI:143892"/>
    </reaction>
</comment>
<proteinExistence type="predicted"/>
<dbReference type="GeneID" id="100897356"/>
<dbReference type="RefSeq" id="XP_018496531.1">
    <property type="nucleotide sequence ID" value="XM_018641015.1"/>
</dbReference>
<dbReference type="KEGG" id="goe:100897356"/>